<dbReference type="PATRIC" id="fig|1178515.4.peg.4564"/>
<accession>A0A172TNH9</accession>
<gene>
    <name evidence="1" type="ORF">SY83_22500</name>
</gene>
<reference evidence="1 2" key="1">
    <citation type="submission" date="2015-01" db="EMBL/GenBank/DDBJ databases">
        <title>Paenibacillus swuensis/DY6/whole genome sequencing.</title>
        <authorList>
            <person name="Kim M.K."/>
            <person name="Srinivasan S."/>
            <person name="Lee J.-J."/>
        </authorList>
    </citation>
    <scope>NUCLEOTIDE SEQUENCE [LARGE SCALE GENOMIC DNA]</scope>
    <source>
        <strain evidence="1 2">DY6</strain>
    </source>
</reference>
<dbReference type="STRING" id="1178515.SY83_22500"/>
<dbReference type="KEGG" id="pswu:SY83_22500"/>
<dbReference type="PROSITE" id="PS51257">
    <property type="entry name" value="PROKAR_LIPOPROTEIN"/>
    <property type="match status" value="1"/>
</dbReference>
<proteinExistence type="predicted"/>
<dbReference type="RefSeq" id="WP_068610651.1">
    <property type="nucleotide sequence ID" value="NZ_CP011388.1"/>
</dbReference>
<dbReference type="AlphaFoldDB" id="A0A172TNH9"/>
<dbReference type="Proteomes" id="UP000076927">
    <property type="component" value="Chromosome"/>
</dbReference>
<protein>
    <recommendedName>
        <fullName evidence="3">Lipoprotein</fullName>
    </recommendedName>
</protein>
<evidence type="ECO:0008006" key="3">
    <source>
        <dbReference type="Google" id="ProtNLM"/>
    </source>
</evidence>
<name>A0A172TNH9_9BACL</name>
<evidence type="ECO:0000313" key="2">
    <source>
        <dbReference type="Proteomes" id="UP000076927"/>
    </source>
</evidence>
<evidence type="ECO:0000313" key="1">
    <source>
        <dbReference type="EMBL" id="ANE48598.1"/>
    </source>
</evidence>
<sequence length="187" mass="20301">MAQKRQRKGLWGMGLVAASLLIWLTGCGGGPAEDVKISVIPQSGVPFEITEKLQTLLVEEVGATPTVGIYGSPVYLPEKLMLELAAGDNSIIITDQDIFKVYGTQGGFVELQNEFDEKLYPEGVLTAEVGTKDEPKQVTALYGVPLDSSGLFREAGLKDTKWIAFIPSNAPDVEQSLQVLKKIMEMK</sequence>
<organism evidence="1 2">
    <name type="scientific">Paenibacillus swuensis</name>
    <dbReference type="NCBI Taxonomy" id="1178515"/>
    <lineage>
        <taxon>Bacteria</taxon>
        <taxon>Bacillati</taxon>
        <taxon>Bacillota</taxon>
        <taxon>Bacilli</taxon>
        <taxon>Bacillales</taxon>
        <taxon>Paenibacillaceae</taxon>
        <taxon>Paenibacillus</taxon>
    </lineage>
</organism>
<keyword evidence="2" id="KW-1185">Reference proteome</keyword>
<dbReference type="EMBL" id="CP011388">
    <property type="protein sequence ID" value="ANE48598.1"/>
    <property type="molecule type" value="Genomic_DNA"/>
</dbReference>